<reference evidence="2 3" key="1">
    <citation type="submission" date="2019-09" db="EMBL/GenBank/DDBJ databases">
        <title>Goodfellowia gen. nov., a new genus of the Pseudonocardineae related to Actinoalloteichus, containing Goodfellowia coeruleoviolacea gen. nov., comb. nov. gen. nov., comb. nov.</title>
        <authorList>
            <person name="Labeda D."/>
        </authorList>
    </citation>
    <scope>NUCLEOTIDE SEQUENCE [LARGE SCALE GENOMIC DNA]</scope>
    <source>
        <strain evidence="2 3">AN110305</strain>
    </source>
</reference>
<keyword evidence="2" id="KW-0378">Hydrolase</keyword>
<dbReference type="EMBL" id="VUOB01000022">
    <property type="protein sequence ID" value="KAA2262481.1"/>
    <property type="molecule type" value="Genomic_DNA"/>
</dbReference>
<dbReference type="Proteomes" id="UP000323454">
    <property type="component" value="Unassembled WGS sequence"/>
</dbReference>
<gene>
    <name evidence="2" type="ORF">F0L68_14020</name>
</gene>
<dbReference type="InterPro" id="IPR013830">
    <property type="entry name" value="SGNH_hydro"/>
</dbReference>
<sequence>MVAIGDSFTEGLNDPAPDSGFLGWADRLAAIMSERQSDFRYANLAIRGKLLGEIVEEQVPLAAKLRPALVTYAAGGNDILRPGSDPDALAELYERGVRELVDAGSEVVVFTGFDTRSTPLLRQLRGKIATYNTHLWGIADRYHCRVADLWSMGVLHDSRAWSEDRLHLSSAGHQRVALRVADALGLDDVDDWRTPWPPAGHRDWMTMRRDDLKWAREHFVPWVSRRLRGQSSGDGMAAKRPDLLPL</sequence>
<proteinExistence type="predicted"/>
<feature type="domain" description="SGNH hydrolase-type esterase" evidence="1">
    <location>
        <begin position="3"/>
        <end position="175"/>
    </location>
</feature>
<dbReference type="Gene3D" id="3.40.50.1110">
    <property type="entry name" value="SGNH hydrolase"/>
    <property type="match status" value="1"/>
</dbReference>
<comment type="caution">
    <text evidence="2">The sequence shown here is derived from an EMBL/GenBank/DDBJ whole genome shotgun (WGS) entry which is preliminary data.</text>
</comment>
<protein>
    <submittedName>
        <fullName evidence="2">SGNH/GDSL hydrolase family protein</fullName>
    </submittedName>
</protein>
<keyword evidence="3" id="KW-1185">Reference proteome</keyword>
<evidence type="ECO:0000259" key="1">
    <source>
        <dbReference type="Pfam" id="PF13472"/>
    </source>
</evidence>
<dbReference type="PANTHER" id="PTHR43784:SF2">
    <property type="entry name" value="GDSL-LIKE LIPASE_ACYLHYDROLASE, PUTATIVE (AFU_ORTHOLOGUE AFUA_2G00820)-RELATED"/>
    <property type="match status" value="1"/>
</dbReference>
<reference evidence="2 3" key="2">
    <citation type="submission" date="2019-09" db="EMBL/GenBank/DDBJ databases">
        <authorList>
            <person name="Jin C."/>
        </authorList>
    </citation>
    <scope>NUCLEOTIDE SEQUENCE [LARGE SCALE GENOMIC DNA]</scope>
    <source>
        <strain evidence="2 3">AN110305</strain>
    </source>
</reference>
<dbReference type="PANTHER" id="PTHR43784">
    <property type="entry name" value="GDSL-LIKE LIPASE/ACYLHYDROLASE, PUTATIVE (AFU_ORTHOLOGUE AFUA_2G00820)-RELATED"/>
    <property type="match status" value="1"/>
</dbReference>
<evidence type="ECO:0000313" key="3">
    <source>
        <dbReference type="Proteomes" id="UP000323454"/>
    </source>
</evidence>
<dbReference type="OrthoDB" id="3465773at2"/>
<dbReference type="CDD" id="cd01832">
    <property type="entry name" value="SGNH_hydrolase_like_1"/>
    <property type="match status" value="1"/>
</dbReference>
<evidence type="ECO:0000313" key="2">
    <source>
        <dbReference type="EMBL" id="KAA2262481.1"/>
    </source>
</evidence>
<accession>A0A5B2XHU8</accession>
<organism evidence="2 3">
    <name type="scientific">Solihabitans fulvus</name>
    <dbReference type="NCBI Taxonomy" id="1892852"/>
    <lineage>
        <taxon>Bacteria</taxon>
        <taxon>Bacillati</taxon>
        <taxon>Actinomycetota</taxon>
        <taxon>Actinomycetes</taxon>
        <taxon>Pseudonocardiales</taxon>
        <taxon>Pseudonocardiaceae</taxon>
        <taxon>Solihabitans</taxon>
    </lineage>
</organism>
<dbReference type="GO" id="GO:0016787">
    <property type="term" value="F:hydrolase activity"/>
    <property type="evidence" value="ECO:0007669"/>
    <property type="project" value="UniProtKB-KW"/>
</dbReference>
<dbReference type="AlphaFoldDB" id="A0A5B2XHU8"/>
<dbReference type="InterPro" id="IPR036514">
    <property type="entry name" value="SGNH_hydro_sf"/>
</dbReference>
<dbReference type="InterPro" id="IPR053140">
    <property type="entry name" value="GDSL_Rv0518-like"/>
</dbReference>
<dbReference type="SUPFAM" id="SSF52266">
    <property type="entry name" value="SGNH hydrolase"/>
    <property type="match status" value="1"/>
</dbReference>
<name>A0A5B2XHU8_9PSEU</name>
<dbReference type="Pfam" id="PF13472">
    <property type="entry name" value="Lipase_GDSL_2"/>
    <property type="match status" value="1"/>
</dbReference>